<name>A0A1M6W0H5_9BACT</name>
<dbReference type="InterPro" id="IPR000192">
    <property type="entry name" value="Aminotrans_V_dom"/>
</dbReference>
<dbReference type="GO" id="GO:0016829">
    <property type="term" value="F:lyase activity"/>
    <property type="evidence" value="ECO:0007669"/>
    <property type="project" value="UniProtKB-KW"/>
</dbReference>
<dbReference type="Proteomes" id="UP000185812">
    <property type="component" value="Unassembled WGS sequence"/>
</dbReference>
<evidence type="ECO:0000313" key="3">
    <source>
        <dbReference type="EMBL" id="SHK87204.1"/>
    </source>
</evidence>
<dbReference type="InterPro" id="IPR015424">
    <property type="entry name" value="PyrdxlP-dep_Trfase"/>
</dbReference>
<keyword evidence="3" id="KW-0456">Lyase</keyword>
<reference evidence="4" key="1">
    <citation type="submission" date="2016-11" db="EMBL/GenBank/DDBJ databases">
        <authorList>
            <person name="Varghese N."/>
            <person name="Submissions S."/>
        </authorList>
    </citation>
    <scope>NUCLEOTIDE SEQUENCE [LARGE SCALE GENOMIC DNA]</scope>
    <source>
        <strain evidence="4">DSM 22212</strain>
    </source>
</reference>
<keyword evidence="1" id="KW-0663">Pyridoxal phosphate</keyword>
<gene>
    <name evidence="3" type="ORF">SAMN04488087_2189</name>
</gene>
<evidence type="ECO:0000256" key="1">
    <source>
        <dbReference type="ARBA" id="ARBA00022898"/>
    </source>
</evidence>
<dbReference type="Gene3D" id="3.90.1150.10">
    <property type="entry name" value="Aspartate Aminotransferase, domain 1"/>
    <property type="match status" value="1"/>
</dbReference>
<keyword evidence="4" id="KW-1185">Reference proteome</keyword>
<dbReference type="AlphaFoldDB" id="A0A1M6W0H5"/>
<feature type="domain" description="Aminotransferase class V" evidence="2">
    <location>
        <begin position="47"/>
        <end position="450"/>
    </location>
</feature>
<accession>A0A1M6W0H5</accession>
<dbReference type="InterPro" id="IPR015421">
    <property type="entry name" value="PyrdxlP-dep_Trfase_major"/>
</dbReference>
<sequence length="515" mass="57162">MPRSSTFAATIPQETIERRALLEALRFQFLGLHTPYQLADGRQARRIYLDSAASNLLWEPPARIAYQALQHYANTHSQLHFGARIMTALYAEAHQAVLDFLQADHRYTAIFCGYGVTACLNRIARVLARRRPERDVVITTIMEHHANDLPHRKHVGRVVHVPIEKDPDGEAGKVDMSQLQEAIARYADRLNYVAITAASNVTGIVNPVHEIARMAHAVGAYIVVDAAQSAAHLPLAVDPGEPAAALDVVVLSGHKIYTPGSPGVLVARKELFQGQEPEEVGGGIVSFVDTTRYEILPHLPEREEAGTPNLPGAIALGATLQLLQQIGMDLIAEEERRLTQYALDRLSRIPRLHLYGSHRLEVAERIGVITFNLYDLPHGLVTAALNDYFGIAVRNECFCAQPFVRQLLGIADAEGRAPDSCLDTCAPRAQPGMVRISLGLYNTTEDIDAVAEALTDLVQRPHFYRQQYEPVPGSRGDWRHRRFRFRPETVFSLQEAVQQIINDFRNGATATDTQP</sequence>
<protein>
    <submittedName>
        <fullName evidence="3">Selenocysteine lyase/Cysteine desulfurase</fullName>
    </submittedName>
</protein>
<organism evidence="3 4">
    <name type="scientific">Rhodothermus profundi</name>
    <dbReference type="NCBI Taxonomy" id="633813"/>
    <lineage>
        <taxon>Bacteria</taxon>
        <taxon>Pseudomonadati</taxon>
        <taxon>Rhodothermota</taxon>
        <taxon>Rhodothermia</taxon>
        <taxon>Rhodothermales</taxon>
        <taxon>Rhodothermaceae</taxon>
        <taxon>Rhodothermus</taxon>
    </lineage>
</organism>
<evidence type="ECO:0000313" key="4">
    <source>
        <dbReference type="Proteomes" id="UP000185812"/>
    </source>
</evidence>
<dbReference type="InterPro" id="IPR015422">
    <property type="entry name" value="PyrdxlP-dep_Trfase_small"/>
</dbReference>
<dbReference type="Gene3D" id="3.40.640.10">
    <property type="entry name" value="Type I PLP-dependent aspartate aminotransferase-like (Major domain)"/>
    <property type="match status" value="1"/>
</dbReference>
<dbReference type="Pfam" id="PF00266">
    <property type="entry name" value="Aminotran_5"/>
    <property type="match status" value="1"/>
</dbReference>
<evidence type="ECO:0000259" key="2">
    <source>
        <dbReference type="Pfam" id="PF00266"/>
    </source>
</evidence>
<dbReference type="OrthoDB" id="9804366at2"/>
<dbReference type="SUPFAM" id="SSF53383">
    <property type="entry name" value="PLP-dependent transferases"/>
    <property type="match status" value="1"/>
</dbReference>
<dbReference type="PANTHER" id="PTHR43586:SF8">
    <property type="entry name" value="CYSTEINE DESULFURASE 1, CHLOROPLASTIC"/>
    <property type="match status" value="1"/>
</dbReference>
<proteinExistence type="predicted"/>
<dbReference type="STRING" id="633813.SAMN04488087_2189"/>
<dbReference type="RefSeq" id="WP_072716010.1">
    <property type="nucleotide sequence ID" value="NZ_FRAU01000007.1"/>
</dbReference>
<dbReference type="PANTHER" id="PTHR43586">
    <property type="entry name" value="CYSTEINE DESULFURASE"/>
    <property type="match status" value="1"/>
</dbReference>
<dbReference type="EMBL" id="FRAU01000007">
    <property type="protein sequence ID" value="SHK87204.1"/>
    <property type="molecule type" value="Genomic_DNA"/>
</dbReference>